<evidence type="ECO:0008006" key="6">
    <source>
        <dbReference type="Google" id="ProtNLM"/>
    </source>
</evidence>
<evidence type="ECO:0000256" key="3">
    <source>
        <dbReference type="ARBA" id="ARBA00022795"/>
    </source>
</evidence>
<dbReference type="SUPFAM" id="SSF140566">
    <property type="entry name" value="FlgN-like"/>
    <property type="match status" value="1"/>
</dbReference>
<dbReference type="RefSeq" id="WP_282010102.1">
    <property type="nucleotide sequence ID" value="NZ_OX336137.1"/>
</dbReference>
<sequence length="166" mass="19536">MKDLYQALNTILEKKIELYDRLIHIFGEEWNAVTEYSRDRLLKTLEQKETLLMQVGELNQKREAILKKMSEHWGIPVEKVTLRKIAQFKNNPWSMSMILCQQRMKEQIAKIKKLNTMNRRLIERSSLSMQDSVHSLYKADTRYTPYHADGKVGNVPLTRGLISTNI</sequence>
<keyword evidence="3" id="KW-1005">Bacterial flagellum biogenesis</keyword>
<evidence type="ECO:0000313" key="4">
    <source>
        <dbReference type="EMBL" id="CAI2717140.1"/>
    </source>
</evidence>
<proteinExistence type="inferred from homology"/>
<dbReference type="Proteomes" id="UP001157733">
    <property type="component" value="Chromosome"/>
</dbReference>
<name>A0ABM9HAI0_9BACT</name>
<dbReference type="InterPro" id="IPR036679">
    <property type="entry name" value="FlgN-like_sf"/>
</dbReference>
<organism evidence="4 5">
    <name type="scientific">Nitrospina watsonii</name>
    <dbReference type="NCBI Taxonomy" id="1323948"/>
    <lineage>
        <taxon>Bacteria</taxon>
        <taxon>Pseudomonadati</taxon>
        <taxon>Nitrospinota/Tectimicrobiota group</taxon>
        <taxon>Nitrospinota</taxon>
        <taxon>Nitrospinia</taxon>
        <taxon>Nitrospinales</taxon>
        <taxon>Nitrospinaceae</taxon>
        <taxon>Nitrospina</taxon>
    </lineage>
</organism>
<evidence type="ECO:0000256" key="1">
    <source>
        <dbReference type="ARBA" id="ARBA00002397"/>
    </source>
</evidence>
<dbReference type="Gene3D" id="1.20.58.300">
    <property type="entry name" value="FlgN-like"/>
    <property type="match status" value="1"/>
</dbReference>
<evidence type="ECO:0000313" key="5">
    <source>
        <dbReference type="Proteomes" id="UP001157733"/>
    </source>
</evidence>
<gene>
    <name evidence="4" type="ORF">NSPWAT_0281</name>
</gene>
<dbReference type="InterPro" id="IPR007809">
    <property type="entry name" value="FlgN-like"/>
</dbReference>
<evidence type="ECO:0000256" key="2">
    <source>
        <dbReference type="ARBA" id="ARBA00007703"/>
    </source>
</evidence>
<protein>
    <recommendedName>
        <fullName evidence="6">Flagella synthesis protein FlgN</fullName>
    </recommendedName>
</protein>
<comment type="function">
    <text evidence="1">Required for the efficient initiation of filament assembly.</text>
</comment>
<dbReference type="Pfam" id="PF05130">
    <property type="entry name" value="FlgN"/>
    <property type="match status" value="1"/>
</dbReference>
<comment type="similarity">
    <text evidence="2">Belongs to the FlgN family.</text>
</comment>
<reference evidence="4 5" key="1">
    <citation type="submission" date="2022-09" db="EMBL/GenBank/DDBJ databases">
        <authorList>
            <person name="Kop L."/>
        </authorList>
    </citation>
    <scope>NUCLEOTIDE SEQUENCE [LARGE SCALE GENOMIC DNA]</scope>
    <source>
        <strain evidence="4 5">347</strain>
    </source>
</reference>
<dbReference type="EMBL" id="OX336137">
    <property type="protein sequence ID" value="CAI2717140.1"/>
    <property type="molecule type" value="Genomic_DNA"/>
</dbReference>
<keyword evidence="5" id="KW-1185">Reference proteome</keyword>
<accession>A0ABM9HAI0</accession>